<evidence type="ECO:0000256" key="1">
    <source>
        <dbReference type="ARBA" id="ARBA00023186"/>
    </source>
</evidence>
<dbReference type="GO" id="GO:0007023">
    <property type="term" value="P:post-chaperonin tubulin folding pathway"/>
    <property type="evidence" value="ECO:0007669"/>
    <property type="project" value="InterPro"/>
</dbReference>
<evidence type="ECO:0000313" key="6">
    <source>
        <dbReference type="Proteomes" id="UP000076863"/>
    </source>
</evidence>
<dbReference type="GO" id="GO:0000226">
    <property type="term" value="P:microtubule cytoskeleton organization"/>
    <property type="evidence" value="ECO:0007669"/>
    <property type="project" value="TreeGrafter"/>
</dbReference>
<dbReference type="InterPro" id="IPR033162">
    <property type="entry name" value="TBCD"/>
</dbReference>
<dbReference type="SUPFAM" id="SSF48371">
    <property type="entry name" value="ARM repeat"/>
    <property type="match status" value="2"/>
</dbReference>
<dbReference type="PANTHER" id="PTHR12658:SF0">
    <property type="entry name" value="TUBULIN-SPECIFIC CHAPERONE D"/>
    <property type="match status" value="1"/>
</dbReference>
<keyword evidence="1" id="KW-0143">Chaperone</keyword>
<dbReference type="Pfam" id="PF23579">
    <property type="entry name" value="ARM_TBCD"/>
    <property type="match status" value="1"/>
</dbReference>
<evidence type="ECO:0000256" key="2">
    <source>
        <dbReference type="PROSITE-ProRule" id="PRU00103"/>
    </source>
</evidence>
<dbReference type="EMBL" id="AZHA01000021">
    <property type="protein sequence ID" value="OAA39797.1"/>
    <property type="molecule type" value="Genomic_DNA"/>
</dbReference>
<dbReference type="GO" id="GO:0007021">
    <property type="term" value="P:tubulin complex assembly"/>
    <property type="evidence" value="ECO:0007669"/>
    <property type="project" value="InterPro"/>
</dbReference>
<dbReference type="GO" id="GO:0005096">
    <property type="term" value="F:GTPase activator activity"/>
    <property type="evidence" value="ECO:0007669"/>
    <property type="project" value="InterPro"/>
</dbReference>
<dbReference type="GO" id="GO:0048487">
    <property type="term" value="F:beta-tubulin binding"/>
    <property type="evidence" value="ECO:0007669"/>
    <property type="project" value="InterPro"/>
</dbReference>
<dbReference type="Pfam" id="PF25767">
    <property type="entry name" value="ARM_TBCD_2nd"/>
    <property type="match status" value="1"/>
</dbReference>
<dbReference type="Proteomes" id="UP000076863">
    <property type="component" value="Unassembled WGS sequence"/>
</dbReference>
<dbReference type="InterPro" id="IPR016024">
    <property type="entry name" value="ARM-type_fold"/>
</dbReference>
<dbReference type="GO" id="GO:1990904">
    <property type="term" value="C:ribonucleoprotein complex"/>
    <property type="evidence" value="ECO:0007669"/>
    <property type="project" value="UniProtKB-KW"/>
</dbReference>
<organism evidence="5 6">
    <name type="scientific">Beauveria brongniartii RCEF 3172</name>
    <dbReference type="NCBI Taxonomy" id="1081107"/>
    <lineage>
        <taxon>Eukaryota</taxon>
        <taxon>Fungi</taxon>
        <taxon>Dikarya</taxon>
        <taxon>Ascomycota</taxon>
        <taxon>Pezizomycotina</taxon>
        <taxon>Sordariomycetes</taxon>
        <taxon>Hypocreomycetidae</taxon>
        <taxon>Hypocreales</taxon>
        <taxon>Cordycipitaceae</taxon>
        <taxon>Beauveria</taxon>
        <taxon>Beauveria brongniartii</taxon>
    </lineage>
</organism>
<keyword evidence="5" id="KW-0687">Ribonucleoprotein</keyword>
<accession>A0A167B9D9</accession>
<proteinExistence type="predicted"/>
<feature type="domain" description="Tubulin-folding cofactor D C-terminal" evidence="3">
    <location>
        <begin position="974"/>
        <end position="1177"/>
    </location>
</feature>
<name>A0A167B9D9_9HYPO</name>
<keyword evidence="6" id="KW-1185">Reference proteome</keyword>
<dbReference type="InterPro" id="IPR011989">
    <property type="entry name" value="ARM-like"/>
</dbReference>
<gene>
    <name evidence="5" type="ORF">BBO_06323</name>
</gene>
<dbReference type="InterPro" id="IPR021133">
    <property type="entry name" value="HEAT_type_2"/>
</dbReference>
<sequence length="1264" mass="138462">MNAADEDLDNKLQKISTDLLADLDKALVTYLRKPDGSGGTRVRSLVRAREAFAAICDVIDKFQELPQLLDPHLPKWIPFLAKSYLEDLTAPRRKRDSSARSQALVPVSFAIAKILYTFCKVRGEKVIVRFLNGEAKYLELLLSSIEEAEAQAASAPALDPSHALFTPAKGWEWEQRYMVLLWLSHLLFAPFDLATISSVEFEEDAVPRIDGLQLQENLPGITLRILPLAIKYLAAASKERDAAKALLVRMAMRKDMQNLGVLNSLINWAVTSLHPQSSVEPRPAYFYLGVLSFLAGVLRSSSATSDLDAHLSFIFKAVHALTLNDTDVSKAVNALALARKMIIKVIRSVVVTYLRGSRQDMQSMEITETAIGYLLESLSDNDTPVRMSASKSLSVITLKLDPDMASQVVEAVLESLNRNVLWNKEEIKQGARPVRDLSAVNHLEWHGLVLTLSHLLYRRSPPANQLSDIIHALLLGLSFEQRSLAGTSVGANVRDAACFGVWAIARRYTTAELLAVPTHSVFAAKAHPPDSSIIQVLATELVTAACLDPFGNIRRGSSAALQELIGRHPETVEQGISVVQTVDYHAVARRSRAIQQVASIVTRLARQYGDSLLHGILGWRGVGDMDAASRRDSGVAFGVLTKVMGEHSVSDNLFETSIDMVLARLQGLATRKVEERHGLLLCLSSVLDQFPGFESSGGAGTKMNTVAAVSAVSRILQDCHDTTYRRPELIAEAASRLAVSTAPLLQALIGYDTRDEVLESGAKLLSPSNSGMYVVEFLRHVRKNVPQSTTMAEFAEKLKSLIATWLEFSEPETVDASSSAALLLLIISTDEDRTRLLLEWAKLVQYRSASSATTIGQAYFHALAMAQPLAQATSQHGEWDDVVSEALVARWLADRQVDTRVALLQSLVRTRLLRSKPLAFLTLLVDGLNDYTTNARGDVGSQVRVQALKAVQVLWAQIGEATGKEEWVMQSVQKLFYAILRLSVERLDKVRPEAQLALSLAIQRRYCHAAHPHHIKCSTNLYCYSETNDLDQLSTSSQQYFTTLLELLSYGKLHKSVAATATSDPVSWTSQLMAGLVTSADTGQEDLIITSRAALVSFCQAAPSHLRQVCGALVHNLGAYLSEDRVVVPTLEVIAYLFHAGLFQRCAGADAGTDTVSLRSLCLQTQRAGYKTGNVRKILACVKVYGCVAAMEETAEQGPPEARKRLGALMFHPWPRVRMAVVDELWGLMGSGEDGAGADVLLGVDWGRADKASVKAVVEELQLV</sequence>
<evidence type="ECO:0000313" key="5">
    <source>
        <dbReference type="EMBL" id="OAA39797.1"/>
    </source>
</evidence>
<evidence type="ECO:0000259" key="3">
    <source>
        <dbReference type="Pfam" id="PF12612"/>
    </source>
</evidence>
<feature type="repeat" description="HEAT" evidence="2">
    <location>
        <begin position="370"/>
        <end position="407"/>
    </location>
</feature>
<dbReference type="OrthoDB" id="10253476at2759"/>
<dbReference type="PROSITE" id="PS50077">
    <property type="entry name" value="HEAT_REPEAT"/>
    <property type="match status" value="1"/>
</dbReference>
<evidence type="ECO:0000259" key="4">
    <source>
        <dbReference type="Pfam" id="PF25767"/>
    </source>
</evidence>
<comment type="caution">
    <text evidence="5">The sequence shown here is derived from an EMBL/GenBank/DDBJ whole genome shotgun (WGS) entry which is preliminary data.</text>
</comment>
<dbReference type="Pfam" id="PF12612">
    <property type="entry name" value="TFCD_C"/>
    <property type="match status" value="1"/>
</dbReference>
<dbReference type="AlphaFoldDB" id="A0A167B9D9"/>
<dbReference type="InterPro" id="IPR022577">
    <property type="entry name" value="TBCD_C"/>
</dbReference>
<protein>
    <submittedName>
        <fullName evidence="5">Small nuclear ribonucleoprotein</fullName>
    </submittedName>
</protein>
<dbReference type="PANTHER" id="PTHR12658">
    <property type="entry name" value="BETA-TUBULIN COFACTOR D"/>
    <property type="match status" value="1"/>
</dbReference>
<feature type="domain" description="Tubulin-folding cofactor D ARM repeats" evidence="4">
    <location>
        <begin position="358"/>
        <end position="576"/>
    </location>
</feature>
<reference evidence="5 6" key="1">
    <citation type="journal article" date="2016" name="Genome Biol. Evol.">
        <title>Divergent and convergent evolution of fungal pathogenicity.</title>
        <authorList>
            <person name="Shang Y."/>
            <person name="Xiao G."/>
            <person name="Zheng P."/>
            <person name="Cen K."/>
            <person name="Zhan S."/>
            <person name="Wang C."/>
        </authorList>
    </citation>
    <scope>NUCLEOTIDE SEQUENCE [LARGE SCALE GENOMIC DNA]</scope>
    <source>
        <strain evidence="5 6">RCEF 3172</strain>
    </source>
</reference>
<dbReference type="Gene3D" id="1.25.10.10">
    <property type="entry name" value="Leucine-rich Repeat Variant"/>
    <property type="match status" value="1"/>
</dbReference>
<dbReference type="InterPro" id="IPR058033">
    <property type="entry name" value="ARM_TBCD_2nd"/>
</dbReference>